<feature type="transmembrane region" description="Helical" evidence="8">
    <location>
        <begin position="61"/>
        <end position="81"/>
    </location>
</feature>
<keyword evidence="4 8" id="KW-0812">Transmembrane</keyword>
<proteinExistence type="inferred from homology"/>
<evidence type="ECO:0000256" key="8">
    <source>
        <dbReference type="SAM" id="Phobius"/>
    </source>
</evidence>
<feature type="transmembrane region" description="Helical" evidence="8">
    <location>
        <begin position="710"/>
        <end position="731"/>
    </location>
</feature>
<evidence type="ECO:0000256" key="2">
    <source>
        <dbReference type="ARBA" id="ARBA00007965"/>
    </source>
</evidence>
<dbReference type="EMBL" id="BRXU01000001">
    <property type="protein sequence ID" value="GLC47580.1"/>
    <property type="molecule type" value="Genomic_DNA"/>
</dbReference>
<dbReference type="PANTHER" id="PTHR10332">
    <property type="entry name" value="EQUILIBRATIVE NUCLEOSIDE TRANSPORTER"/>
    <property type="match status" value="1"/>
</dbReference>
<dbReference type="AlphaFoldDB" id="A0A9W6EWQ7"/>
<evidence type="ECO:0000256" key="6">
    <source>
        <dbReference type="ARBA" id="ARBA00023136"/>
    </source>
</evidence>
<keyword evidence="10" id="KW-1185">Reference proteome</keyword>
<feature type="transmembrane region" description="Helical" evidence="8">
    <location>
        <begin position="188"/>
        <end position="213"/>
    </location>
</feature>
<feature type="compositionally biased region" description="Pro residues" evidence="7">
    <location>
        <begin position="422"/>
        <end position="433"/>
    </location>
</feature>
<name>A0A9W6EWQ7_9CHLO</name>
<evidence type="ECO:0000313" key="9">
    <source>
        <dbReference type="EMBL" id="GLC47580.1"/>
    </source>
</evidence>
<feature type="transmembrane region" description="Helical" evidence="8">
    <location>
        <begin position="645"/>
        <end position="667"/>
    </location>
</feature>
<keyword evidence="5 8" id="KW-1133">Transmembrane helix</keyword>
<evidence type="ECO:0000256" key="7">
    <source>
        <dbReference type="SAM" id="MobiDB-lite"/>
    </source>
</evidence>
<comment type="similarity">
    <text evidence="2">Belongs to the SLC29A/ENT transporter (TC 2.A.57) family.</text>
</comment>
<feature type="transmembrane region" description="Helical" evidence="8">
    <location>
        <begin position="156"/>
        <end position="176"/>
    </location>
</feature>
<evidence type="ECO:0000313" key="10">
    <source>
        <dbReference type="Proteomes" id="UP001165080"/>
    </source>
</evidence>
<protein>
    <submittedName>
        <fullName evidence="9">Uncharacterized protein</fullName>
    </submittedName>
</protein>
<dbReference type="GO" id="GO:0005337">
    <property type="term" value="F:nucleoside transmembrane transporter activity"/>
    <property type="evidence" value="ECO:0007669"/>
    <property type="project" value="InterPro"/>
</dbReference>
<feature type="transmembrane region" description="Helical" evidence="8">
    <location>
        <begin position="784"/>
        <end position="811"/>
    </location>
</feature>
<gene>
    <name evidence="9" type="primary">PLEST004545</name>
    <name evidence="9" type="ORF">PLESTB_000003400</name>
</gene>
<evidence type="ECO:0000256" key="4">
    <source>
        <dbReference type="ARBA" id="ARBA00022692"/>
    </source>
</evidence>
<feature type="region of interest" description="Disordered" evidence="7">
    <location>
        <begin position="422"/>
        <end position="443"/>
    </location>
</feature>
<feature type="transmembrane region" description="Helical" evidence="8">
    <location>
        <begin position="23"/>
        <end position="41"/>
    </location>
</feature>
<feature type="transmembrane region" description="Helical" evidence="8">
    <location>
        <begin position="679"/>
        <end position="698"/>
    </location>
</feature>
<evidence type="ECO:0000256" key="3">
    <source>
        <dbReference type="ARBA" id="ARBA00022448"/>
    </source>
</evidence>
<feature type="transmembrane region" description="Helical" evidence="8">
    <location>
        <begin position="751"/>
        <end position="772"/>
    </location>
</feature>
<dbReference type="Proteomes" id="UP001165080">
    <property type="component" value="Unassembled WGS sequence"/>
</dbReference>
<feature type="transmembrane region" description="Helical" evidence="8">
    <location>
        <begin position="93"/>
        <end position="116"/>
    </location>
</feature>
<sequence>MTEGGNVSGPTPRLRIKGRWQSVVRFFSISVAFMVLWILVTSQLGHYSKLFGPQILLQLNLAFYLPSIPVLLLSGSLERWLDSQLGPIGSLALRLNGGLAGCAATAALFPALPGLTPGDGPLWPLLAAVGVLGGLSAVAFSTSYQLVQFFRAADTISLGVGCVGAGPLVLLVQLALGVGPTPAKWQWIAMYEISAGFIAAGLASSSSLCGQYWNRLNEAASRGAAATTAADASNTAGGGGGAEHRVPLLAAADGDAAAAAAPDAEAAWPGLEPAAAGVTSPLSSPSPYGRAYVVRPLSPGGGGRVQLGGRARPGELRRRPTTAPDPFNVFSLLTTELDGGFDWGDDDDDDSAPPVLLRRSASAGVEGSRHSAAAAAARRKALAAVGLDRSSHGRIGGGAGSGTASATLYSQYVVALPNVKPTTPPTSPAPAPLPVAAATTSPVAPPPPLQPPLGGGGGGLFSTPPPLTGMVSAPAKMVRHGASGGRNAAADAAATGGGGAAAAPLLGGILEFGVPDEEPAVPTPHGGASAASAASQPPHHEHNKSYGTAASSFATSSASELLAQALQVPEPERAEPSSLAAAAAAGPGGVLSASASEGPLPGLESLEEEAVVTVGVEGKGEAVTEEALVPMPMTMRQEVTEVLKGSWQVMLGFTVDVTLLYIVFPFFTYVHTSGWLGDSLPQVLFYARLFTDLVGRLLPRRRSLQLRSGTAILSLAAVSTAAAALFFAYILAPARLVGRAPGLLRNDGVPLGLVVFLWITGGYTNTLSNMLAPSLVAPHLAGRASALMALLFNVAHIGGLVIAATLAAVLFGDVVG</sequence>
<keyword evidence="3" id="KW-0813">Transport</keyword>
<evidence type="ECO:0000256" key="1">
    <source>
        <dbReference type="ARBA" id="ARBA00004141"/>
    </source>
</evidence>
<feature type="transmembrane region" description="Helical" evidence="8">
    <location>
        <begin position="122"/>
        <end position="144"/>
    </location>
</feature>
<comment type="caution">
    <text evidence="9">The sequence shown here is derived from an EMBL/GenBank/DDBJ whole genome shotgun (WGS) entry which is preliminary data.</text>
</comment>
<feature type="region of interest" description="Disordered" evidence="7">
    <location>
        <begin position="299"/>
        <end position="327"/>
    </location>
</feature>
<keyword evidence="6 8" id="KW-0472">Membrane</keyword>
<accession>A0A9W6EWQ7</accession>
<comment type="subcellular location">
    <subcellularLocation>
        <location evidence="1">Membrane</location>
        <topology evidence="1">Multi-pass membrane protein</topology>
    </subcellularLocation>
</comment>
<reference evidence="9 10" key="1">
    <citation type="journal article" date="2023" name="Commun. Biol.">
        <title>Reorganization of the ancestral sex-determining regions during the evolution of trioecy in Pleodorina starrii.</title>
        <authorList>
            <person name="Takahashi K."/>
            <person name="Suzuki S."/>
            <person name="Kawai-Toyooka H."/>
            <person name="Yamamoto K."/>
            <person name="Hamaji T."/>
            <person name="Ootsuki R."/>
            <person name="Yamaguchi H."/>
            <person name="Kawachi M."/>
            <person name="Higashiyama T."/>
            <person name="Nozaki H."/>
        </authorList>
    </citation>
    <scope>NUCLEOTIDE SEQUENCE [LARGE SCALE GENOMIC DNA]</scope>
    <source>
        <strain evidence="9 10">NIES-4479</strain>
    </source>
</reference>
<organism evidence="9 10">
    <name type="scientific">Pleodorina starrii</name>
    <dbReference type="NCBI Taxonomy" id="330485"/>
    <lineage>
        <taxon>Eukaryota</taxon>
        <taxon>Viridiplantae</taxon>
        <taxon>Chlorophyta</taxon>
        <taxon>core chlorophytes</taxon>
        <taxon>Chlorophyceae</taxon>
        <taxon>CS clade</taxon>
        <taxon>Chlamydomonadales</taxon>
        <taxon>Volvocaceae</taxon>
        <taxon>Pleodorina</taxon>
    </lineage>
</organism>
<dbReference type="PANTHER" id="PTHR10332:SF10">
    <property type="entry name" value="EQUILIBRATIVE NUCLEOSIDE TRANSPORTER 4"/>
    <property type="match status" value="1"/>
</dbReference>
<feature type="region of interest" description="Disordered" evidence="7">
    <location>
        <begin position="514"/>
        <end position="546"/>
    </location>
</feature>
<dbReference type="GO" id="GO:0005886">
    <property type="term" value="C:plasma membrane"/>
    <property type="evidence" value="ECO:0007669"/>
    <property type="project" value="TreeGrafter"/>
</dbReference>
<evidence type="ECO:0000256" key="5">
    <source>
        <dbReference type="ARBA" id="ARBA00022989"/>
    </source>
</evidence>
<dbReference type="InterPro" id="IPR002259">
    <property type="entry name" value="Eqnu_transpt"/>
</dbReference>